<proteinExistence type="predicted"/>
<reference evidence="2 3" key="1">
    <citation type="submission" date="2020-05" db="EMBL/GenBank/DDBJ databases">
        <title>MicrobeNet Type strains.</title>
        <authorList>
            <person name="Nicholson A.C."/>
        </authorList>
    </citation>
    <scope>NUCLEOTIDE SEQUENCE [LARGE SCALE GENOMIC DNA]</scope>
    <source>
        <strain evidence="2 3">JCM 3224</strain>
    </source>
</reference>
<sequence length="47" mass="5206">MRGVRGSINKVLGRATGDRPLAAQGRRDQSRSDLGRAAQRLRAAFRR</sequence>
<dbReference type="AlphaFoldDB" id="A0A849BVM0"/>
<dbReference type="Proteomes" id="UP000586827">
    <property type="component" value="Unassembled WGS sequence"/>
</dbReference>
<evidence type="ECO:0000313" key="2">
    <source>
        <dbReference type="EMBL" id="NNH70643.1"/>
    </source>
</evidence>
<gene>
    <name evidence="2" type="ORF">HLB23_12340</name>
</gene>
<protein>
    <submittedName>
        <fullName evidence="2">CsbD family protein</fullName>
    </submittedName>
</protein>
<comment type="caution">
    <text evidence="2">The sequence shown here is derived from an EMBL/GenBank/DDBJ whole genome shotgun (WGS) entry which is preliminary data.</text>
</comment>
<accession>A0A849BVM0</accession>
<organism evidence="2 3">
    <name type="scientific">Nocardia uniformis</name>
    <dbReference type="NCBI Taxonomy" id="53432"/>
    <lineage>
        <taxon>Bacteria</taxon>
        <taxon>Bacillati</taxon>
        <taxon>Actinomycetota</taxon>
        <taxon>Actinomycetes</taxon>
        <taxon>Mycobacteriales</taxon>
        <taxon>Nocardiaceae</taxon>
        <taxon>Nocardia</taxon>
    </lineage>
</organism>
<name>A0A849BVM0_9NOCA</name>
<dbReference type="EMBL" id="JABELX010000004">
    <property type="protein sequence ID" value="NNH70643.1"/>
    <property type="molecule type" value="Genomic_DNA"/>
</dbReference>
<dbReference type="RefSeq" id="WP_157552417.1">
    <property type="nucleotide sequence ID" value="NZ_JABELX010000004.1"/>
</dbReference>
<feature type="compositionally biased region" description="Basic and acidic residues" evidence="1">
    <location>
        <begin position="25"/>
        <end position="34"/>
    </location>
</feature>
<evidence type="ECO:0000313" key="3">
    <source>
        <dbReference type="Proteomes" id="UP000586827"/>
    </source>
</evidence>
<evidence type="ECO:0000256" key="1">
    <source>
        <dbReference type="SAM" id="MobiDB-lite"/>
    </source>
</evidence>
<keyword evidence="3" id="KW-1185">Reference proteome</keyword>
<feature type="region of interest" description="Disordered" evidence="1">
    <location>
        <begin position="1"/>
        <end position="35"/>
    </location>
</feature>